<evidence type="ECO:0000256" key="3">
    <source>
        <dbReference type="ARBA" id="ARBA00023123"/>
    </source>
</evidence>
<protein>
    <recommendedName>
        <fullName evidence="8">Myosin motor domain-containing protein</fullName>
    </recommendedName>
</protein>
<dbReference type="Gene3D" id="3.40.850.10">
    <property type="entry name" value="Kinesin motor domain"/>
    <property type="match status" value="1"/>
</dbReference>
<dbReference type="EMBL" id="JACKWZ010000579">
    <property type="protein sequence ID" value="KAF9406529.1"/>
    <property type="molecule type" value="Genomic_DNA"/>
</dbReference>
<dbReference type="Proteomes" id="UP000648187">
    <property type="component" value="Unassembled WGS sequence"/>
</dbReference>
<dbReference type="PANTHER" id="PTHR13140:SF802">
    <property type="entry name" value="UNCONVENTIONAL MYOSIN-IB ISOFORM X1"/>
    <property type="match status" value="1"/>
</dbReference>
<keyword evidence="3 6" id="KW-0518">Myosin</keyword>
<dbReference type="GO" id="GO:0006897">
    <property type="term" value="P:endocytosis"/>
    <property type="evidence" value="ECO:0007669"/>
    <property type="project" value="TreeGrafter"/>
</dbReference>
<evidence type="ECO:0000313" key="9">
    <source>
        <dbReference type="EMBL" id="KAF9406529.1"/>
    </source>
</evidence>
<keyword evidence="1" id="KW-0547">Nucleotide-binding</keyword>
<dbReference type="GO" id="GO:0007015">
    <property type="term" value="P:actin filament organization"/>
    <property type="evidence" value="ECO:0007669"/>
    <property type="project" value="TreeGrafter"/>
</dbReference>
<evidence type="ECO:0000313" key="10">
    <source>
        <dbReference type="Proteomes" id="UP000648187"/>
    </source>
</evidence>
<accession>A0A835KYY5</accession>
<dbReference type="GO" id="GO:0005524">
    <property type="term" value="F:ATP binding"/>
    <property type="evidence" value="ECO:0007669"/>
    <property type="project" value="UniProtKB-KW"/>
</dbReference>
<feature type="compositionally biased region" description="Pro residues" evidence="7">
    <location>
        <begin position="33"/>
        <end position="45"/>
    </location>
</feature>
<dbReference type="GO" id="GO:0000146">
    <property type="term" value="F:microfilament motor activity"/>
    <property type="evidence" value="ECO:0007669"/>
    <property type="project" value="TreeGrafter"/>
</dbReference>
<dbReference type="GO" id="GO:0051015">
    <property type="term" value="F:actin filament binding"/>
    <property type="evidence" value="ECO:0007669"/>
    <property type="project" value="TreeGrafter"/>
</dbReference>
<comment type="caution">
    <text evidence="6">Lacks conserved residue(s) required for the propagation of feature annotation.</text>
</comment>
<keyword evidence="4" id="KW-0505">Motor protein</keyword>
<evidence type="ECO:0000256" key="6">
    <source>
        <dbReference type="PROSITE-ProRule" id="PRU00782"/>
    </source>
</evidence>
<evidence type="ECO:0000256" key="4">
    <source>
        <dbReference type="ARBA" id="ARBA00023175"/>
    </source>
</evidence>
<organism evidence="9 10">
    <name type="scientific">Spodoptera exigua</name>
    <name type="common">Beet armyworm</name>
    <name type="synonym">Noctua fulgens</name>
    <dbReference type="NCBI Taxonomy" id="7107"/>
    <lineage>
        <taxon>Eukaryota</taxon>
        <taxon>Metazoa</taxon>
        <taxon>Ecdysozoa</taxon>
        <taxon>Arthropoda</taxon>
        <taxon>Hexapoda</taxon>
        <taxon>Insecta</taxon>
        <taxon>Pterygota</taxon>
        <taxon>Neoptera</taxon>
        <taxon>Endopterygota</taxon>
        <taxon>Lepidoptera</taxon>
        <taxon>Glossata</taxon>
        <taxon>Ditrysia</taxon>
        <taxon>Noctuoidea</taxon>
        <taxon>Noctuidae</taxon>
        <taxon>Amphipyrinae</taxon>
        <taxon>Spodoptera</taxon>
    </lineage>
</organism>
<evidence type="ECO:0000256" key="7">
    <source>
        <dbReference type="SAM" id="MobiDB-lite"/>
    </source>
</evidence>
<dbReference type="InterPro" id="IPR036961">
    <property type="entry name" value="Kinesin_motor_dom_sf"/>
</dbReference>
<dbReference type="GO" id="GO:0005902">
    <property type="term" value="C:microvillus"/>
    <property type="evidence" value="ECO:0007669"/>
    <property type="project" value="TreeGrafter"/>
</dbReference>
<reference evidence="9" key="1">
    <citation type="submission" date="2020-08" db="EMBL/GenBank/DDBJ databases">
        <title>Spodoptera exigua strain:BAW_Kor-Di-RS1 Genome sequencing and assembly.</title>
        <authorList>
            <person name="Kim J."/>
            <person name="Nam H.Y."/>
            <person name="Kwon M."/>
            <person name="Choi J.H."/>
            <person name="Cho S.R."/>
            <person name="Kim G.-H."/>
        </authorList>
    </citation>
    <scope>NUCLEOTIDE SEQUENCE</scope>
    <source>
        <strain evidence="9">BAW_Kor-Di-RS1</strain>
        <tissue evidence="9">Whole-body</tissue>
    </source>
</reference>
<feature type="non-terminal residue" evidence="9">
    <location>
        <position position="98"/>
    </location>
</feature>
<comment type="caution">
    <text evidence="9">The sequence shown here is derived from an EMBL/GenBank/DDBJ whole genome shotgun (WGS) entry which is preliminary data.</text>
</comment>
<dbReference type="SUPFAM" id="SSF52540">
    <property type="entry name" value="P-loop containing nucleoside triphosphate hydrolases"/>
    <property type="match status" value="1"/>
</dbReference>
<proteinExistence type="inferred from homology"/>
<evidence type="ECO:0000256" key="2">
    <source>
        <dbReference type="ARBA" id="ARBA00022840"/>
    </source>
</evidence>
<gene>
    <name evidence="9" type="ORF">HW555_013135</name>
</gene>
<dbReference type="GO" id="GO:0005737">
    <property type="term" value="C:cytoplasm"/>
    <property type="evidence" value="ECO:0007669"/>
    <property type="project" value="TreeGrafter"/>
</dbReference>
<dbReference type="PROSITE" id="PS51456">
    <property type="entry name" value="MYOSIN_MOTOR"/>
    <property type="match status" value="1"/>
</dbReference>
<dbReference type="AlphaFoldDB" id="A0A835KYY5"/>
<keyword evidence="10" id="KW-1185">Reference proteome</keyword>
<name>A0A835KYY5_SPOEX</name>
<evidence type="ECO:0000256" key="5">
    <source>
        <dbReference type="ARBA" id="ARBA00023203"/>
    </source>
</evidence>
<sequence>ESGAGKTEAARVCLQCAVLAGAGPGPAAGPAAGPAPGPVPRPAPGPALAAAGTLLEAFGNAATSRNHNASRFGKLLEIEYDFKGEPVGGHITHCEYAA</sequence>
<evidence type="ECO:0000259" key="8">
    <source>
        <dbReference type="PROSITE" id="PS51456"/>
    </source>
</evidence>
<feature type="domain" description="Myosin motor" evidence="8">
    <location>
        <begin position="1"/>
        <end position="98"/>
    </location>
</feature>
<dbReference type="Pfam" id="PF00063">
    <property type="entry name" value="Myosin_head"/>
    <property type="match status" value="1"/>
</dbReference>
<dbReference type="GO" id="GO:0005886">
    <property type="term" value="C:plasma membrane"/>
    <property type="evidence" value="ECO:0007669"/>
    <property type="project" value="TreeGrafter"/>
</dbReference>
<keyword evidence="5 6" id="KW-0009">Actin-binding</keyword>
<feature type="region of interest" description="Disordered" evidence="7">
    <location>
        <begin position="25"/>
        <end position="45"/>
    </location>
</feature>
<dbReference type="PANTHER" id="PTHR13140">
    <property type="entry name" value="MYOSIN"/>
    <property type="match status" value="1"/>
</dbReference>
<dbReference type="GO" id="GO:0030048">
    <property type="term" value="P:actin filament-based movement"/>
    <property type="evidence" value="ECO:0007669"/>
    <property type="project" value="TreeGrafter"/>
</dbReference>
<evidence type="ECO:0000256" key="1">
    <source>
        <dbReference type="ARBA" id="ARBA00022741"/>
    </source>
</evidence>
<comment type="similarity">
    <text evidence="6">Belongs to the TRAFAC class myosin-kinesin ATPase superfamily. Myosin family.</text>
</comment>
<dbReference type="InterPro" id="IPR027417">
    <property type="entry name" value="P-loop_NTPase"/>
</dbReference>
<dbReference type="GO" id="GO:0016459">
    <property type="term" value="C:myosin complex"/>
    <property type="evidence" value="ECO:0007669"/>
    <property type="project" value="UniProtKB-KW"/>
</dbReference>
<dbReference type="InterPro" id="IPR001609">
    <property type="entry name" value="Myosin_head_motor_dom-like"/>
</dbReference>
<keyword evidence="2" id="KW-0067">ATP-binding</keyword>